<gene>
    <name evidence="4" type="ORF">PHLCEN_2v12829</name>
</gene>
<dbReference type="GO" id="GO:0035091">
    <property type="term" value="F:phosphatidylinositol binding"/>
    <property type="evidence" value="ECO:0007669"/>
    <property type="project" value="TreeGrafter"/>
</dbReference>
<evidence type="ECO:0000256" key="1">
    <source>
        <dbReference type="ARBA" id="ARBA00010883"/>
    </source>
</evidence>
<comment type="similarity">
    <text evidence="1">Belongs to the sorting nexin family.</text>
</comment>
<dbReference type="Proteomes" id="UP000186601">
    <property type="component" value="Unassembled WGS sequence"/>
</dbReference>
<evidence type="ECO:0000313" key="5">
    <source>
        <dbReference type="Proteomes" id="UP000186601"/>
    </source>
</evidence>
<evidence type="ECO:0000313" key="4">
    <source>
        <dbReference type="EMBL" id="PSR71315.1"/>
    </source>
</evidence>
<dbReference type="InterPro" id="IPR003114">
    <property type="entry name" value="Phox_assoc"/>
</dbReference>
<dbReference type="SMART" id="SM00313">
    <property type="entry name" value="PXA"/>
    <property type="match status" value="1"/>
</dbReference>
<dbReference type="Pfam" id="PF08628">
    <property type="entry name" value="Nexin_C"/>
    <property type="match status" value="1"/>
</dbReference>
<name>A0A2R6NG11_9APHY</name>
<evidence type="ECO:0000256" key="2">
    <source>
        <dbReference type="SAM" id="MobiDB-lite"/>
    </source>
</evidence>
<feature type="compositionally biased region" description="Low complexity" evidence="2">
    <location>
        <begin position="374"/>
        <end position="404"/>
    </location>
</feature>
<proteinExistence type="inferred from homology"/>
<feature type="region of interest" description="Disordered" evidence="2">
    <location>
        <begin position="572"/>
        <end position="605"/>
    </location>
</feature>
<dbReference type="PANTHER" id="PTHR22775:SF3">
    <property type="entry name" value="SORTING NEXIN-13"/>
    <property type="match status" value="1"/>
</dbReference>
<evidence type="ECO:0000259" key="3">
    <source>
        <dbReference type="PROSITE" id="PS51207"/>
    </source>
</evidence>
<feature type="region of interest" description="Disordered" evidence="2">
    <location>
        <begin position="352"/>
        <end position="406"/>
    </location>
</feature>
<accession>A0A2R6NG11</accession>
<feature type="region of interest" description="Disordered" evidence="2">
    <location>
        <begin position="317"/>
        <end position="339"/>
    </location>
</feature>
<keyword evidence="5" id="KW-1185">Reference proteome</keyword>
<feature type="compositionally biased region" description="Polar residues" evidence="2">
    <location>
        <begin position="583"/>
        <end position="593"/>
    </location>
</feature>
<feature type="compositionally biased region" description="Basic and acidic residues" evidence="2">
    <location>
        <begin position="595"/>
        <end position="605"/>
    </location>
</feature>
<dbReference type="AlphaFoldDB" id="A0A2R6NG11"/>
<comment type="caution">
    <text evidence="4">The sequence shown here is derived from an EMBL/GenBank/DDBJ whole genome shotgun (WGS) entry which is preliminary data.</text>
</comment>
<dbReference type="EMBL" id="MLYV02001289">
    <property type="protein sequence ID" value="PSR71315.1"/>
    <property type="molecule type" value="Genomic_DNA"/>
</dbReference>
<feature type="domain" description="PXA" evidence="3">
    <location>
        <begin position="62"/>
        <end position="241"/>
    </location>
</feature>
<protein>
    <recommendedName>
        <fullName evidence="3">PXA domain-containing protein</fullName>
    </recommendedName>
</protein>
<reference evidence="4 5" key="1">
    <citation type="submission" date="2018-02" db="EMBL/GenBank/DDBJ databases">
        <title>Genome sequence of the basidiomycete white-rot fungus Phlebia centrifuga.</title>
        <authorList>
            <person name="Granchi Z."/>
            <person name="Peng M."/>
            <person name="de Vries R.P."/>
            <person name="Hilden K."/>
            <person name="Makela M.R."/>
            <person name="Grigoriev I."/>
            <person name="Riley R."/>
        </authorList>
    </citation>
    <scope>NUCLEOTIDE SEQUENCE [LARGE SCALE GENOMIC DNA]</scope>
    <source>
        <strain evidence="4 5">FBCC195</strain>
    </source>
</reference>
<sequence>MSTATPALPRRQTARSVLSSTSERQPPPPKSSKPVTLAGRLLFPNLPPDVDLPPLLVSPSATPELNKELYDFIAIALRAYIHPWWTKITRYDKEFLPAITRVLTAVIRTLEARIVKTDLSPLLLGDLPTLLAQHYADYRSAQSKLHTSYAAGGSATLPQLFHNLQPHMALSAEGKVDEAYIRQALDDVLKACLPEEDYEPESERYIIREILVKVILHSIIPKVTQPWFIHQTVLNLVGRESDAEQRSEAVGFASEVVDPSTRLDRPSLRHQHSHTFTFQSLAILFFSTVQSISGACLVLIHAYKNALGAIRKVNQSGLFPQNTSPLGDKGEARPTDTIPGSLIPLSPIPPSTFMIPSSPSPTPSSPPPQGISREPSIISGVSSSSPGTPESTFSSPSPTPVHHPLQQDYVQPPLHLLNAVLAPSPADPSRSMPCALTHILTLCLTPFSGLLSRLLPSLLYTHILSANTLVSIVRSAKGALFPGGWPAVPPPDPTLEEQVQLRREAKARLIGRTPGPLLFLFGSNEHARSQAMNGILDPLSSQECNAHLLMLILDLILVTVFPEMGVSEGDHPADFESLRTPAGSFNSLNSFRGESTPRRQDIKPL</sequence>
<dbReference type="PROSITE" id="PS51207">
    <property type="entry name" value="PXA"/>
    <property type="match status" value="1"/>
</dbReference>
<dbReference type="InterPro" id="IPR013937">
    <property type="entry name" value="Sorting_nexin_C"/>
</dbReference>
<dbReference type="PANTHER" id="PTHR22775">
    <property type="entry name" value="SORTING NEXIN"/>
    <property type="match status" value="1"/>
</dbReference>
<feature type="compositionally biased region" description="Pro residues" evidence="2">
    <location>
        <begin position="358"/>
        <end position="369"/>
    </location>
</feature>
<dbReference type="STRING" id="98765.A0A2R6NG11"/>
<dbReference type="Pfam" id="PF02194">
    <property type="entry name" value="PXA"/>
    <property type="match status" value="1"/>
</dbReference>
<feature type="region of interest" description="Disordered" evidence="2">
    <location>
        <begin position="1"/>
        <end position="34"/>
    </location>
</feature>
<organism evidence="4 5">
    <name type="scientific">Hermanssonia centrifuga</name>
    <dbReference type="NCBI Taxonomy" id="98765"/>
    <lineage>
        <taxon>Eukaryota</taxon>
        <taxon>Fungi</taxon>
        <taxon>Dikarya</taxon>
        <taxon>Basidiomycota</taxon>
        <taxon>Agaricomycotina</taxon>
        <taxon>Agaricomycetes</taxon>
        <taxon>Polyporales</taxon>
        <taxon>Meruliaceae</taxon>
        <taxon>Hermanssonia</taxon>
    </lineage>
</organism>
<feature type="compositionally biased region" description="Polar residues" evidence="2">
    <location>
        <begin position="14"/>
        <end position="24"/>
    </location>
</feature>
<dbReference type="OrthoDB" id="5582218at2759"/>